<gene>
    <name evidence="1" type="ORF">DB32_005334</name>
</gene>
<proteinExistence type="predicted"/>
<dbReference type="AlphaFoldDB" id="A0A0F6YKC6"/>
<dbReference type="KEGG" id="samy:DB32_005334"/>
<dbReference type="RefSeq" id="WP_053235355.1">
    <property type="nucleotide sequence ID" value="NZ_CP011125.1"/>
</dbReference>
<keyword evidence="2" id="KW-1185">Reference proteome</keyword>
<accession>A0A0F6YKC6</accession>
<name>A0A0F6YKC6_9BACT</name>
<protein>
    <submittedName>
        <fullName evidence="1">Uncharacterized protein</fullName>
    </submittedName>
</protein>
<dbReference type="STRING" id="927083.DB32_005334"/>
<evidence type="ECO:0000313" key="1">
    <source>
        <dbReference type="EMBL" id="AKF08185.1"/>
    </source>
</evidence>
<dbReference type="EMBL" id="CP011125">
    <property type="protein sequence ID" value="AKF08185.1"/>
    <property type="molecule type" value="Genomic_DNA"/>
</dbReference>
<sequence length="243" mass="25894">MSEGAVYREALAWIVALELEPATERDLVRCLDAARTGPLGFVYAACVESGVDAARARARAAGAFFSFAAGNLADDLADGDCTYLEPAHRVGPCAQFALQNAAWSTWSGAGDVDRETLRAIGRDLVRAASLQHVEVRTQRFDLVTTQRIAEAMGGLQYGAYLRAAWCGTELAEHAAEVGTALGTAGFVAEDLRSDDPRVTTLPDDDRRALARWADALLDRARAIDLPSLAGACAPITARLRSVS</sequence>
<dbReference type="OrthoDB" id="5381273at2"/>
<evidence type="ECO:0000313" key="2">
    <source>
        <dbReference type="Proteomes" id="UP000034883"/>
    </source>
</evidence>
<organism evidence="1 2">
    <name type="scientific">Sandaracinus amylolyticus</name>
    <dbReference type="NCBI Taxonomy" id="927083"/>
    <lineage>
        <taxon>Bacteria</taxon>
        <taxon>Pseudomonadati</taxon>
        <taxon>Myxococcota</taxon>
        <taxon>Polyangia</taxon>
        <taxon>Polyangiales</taxon>
        <taxon>Sandaracinaceae</taxon>
        <taxon>Sandaracinus</taxon>
    </lineage>
</organism>
<reference evidence="1 2" key="1">
    <citation type="submission" date="2015-03" db="EMBL/GenBank/DDBJ databases">
        <title>Genome assembly of Sandaracinus amylolyticus DSM 53668.</title>
        <authorList>
            <person name="Sharma G."/>
            <person name="Subramanian S."/>
        </authorList>
    </citation>
    <scope>NUCLEOTIDE SEQUENCE [LARGE SCALE GENOMIC DNA]</scope>
    <source>
        <strain evidence="1 2">DSM 53668</strain>
    </source>
</reference>
<dbReference type="Proteomes" id="UP000034883">
    <property type="component" value="Chromosome"/>
</dbReference>